<evidence type="ECO:0000313" key="2">
    <source>
        <dbReference type="Proteomes" id="UP000317093"/>
    </source>
</evidence>
<name>A0A518B4K7_9BACT</name>
<proteinExistence type="predicted"/>
<accession>A0A518B4K7</accession>
<dbReference type="AlphaFoldDB" id="A0A518B4K7"/>
<dbReference type="KEGG" id="knv:Pan216_27700"/>
<organism evidence="1 2">
    <name type="scientific">Kolteria novifilia</name>
    <dbReference type="NCBI Taxonomy" id="2527975"/>
    <lineage>
        <taxon>Bacteria</taxon>
        <taxon>Pseudomonadati</taxon>
        <taxon>Planctomycetota</taxon>
        <taxon>Planctomycetia</taxon>
        <taxon>Kolteriales</taxon>
        <taxon>Kolteriaceae</taxon>
        <taxon>Kolteria</taxon>
    </lineage>
</organism>
<evidence type="ECO:0000313" key="1">
    <source>
        <dbReference type="EMBL" id="QDU61905.1"/>
    </source>
</evidence>
<protein>
    <submittedName>
        <fullName evidence="1">Uncharacterized protein</fullName>
    </submittedName>
</protein>
<dbReference type="RefSeq" id="WP_145258437.1">
    <property type="nucleotide sequence ID" value="NZ_CP036279.1"/>
</dbReference>
<gene>
    <name evidence="1" type="ORF">Pan216_27700</name>
</gene>
<reference evidence="1 2" key="1">
    <citation type="submission" date="2019-02" db="EMBL/GenBank/DDBJ databases">
        <title>Deep-cultivation of Planctomycetes and their phenomic and genomic characterization uncovers novel biology.</title>
        <authorList>
            <person name="Wiegand S."/>
            <person name="Jogler M."/>
            <person name="Boedeker C."/>
            <person name="Pinto D."/>
            <person name="Vollmers J."/>
            <person name="Rivas-Marin E."/>
            <person name="Kohn T."/>
            <person name="Peeters S.H."/>
            <person name="Heuer A."/>
            <person name="Rast P."/>
            <person name="Oberbeckmann S."/>
            <person name="Bunk B."/>
            <person name="Jeske O."/>
            <person name="Meyerdierks A."/>
            <person name="Storesund J.E."/>
            <person name="Kallscheuer N."/>
            <person name="Luecker S."/>
            <person name="Lage O.M."/>
            <person name="Pohl T."/>
            <person name="Merkel B.J."/>
            <person name="Hornburger P."/>
            <person name="Mueller R.-W."/>
            <person name="Bruemmer F."/>
            <person name="Labrenz M."/>
            <person name="Spormann A.M."/>
            <person name="Op den Camp H."/>
            <person name="Overmann J."/>
            <person name="Amann R."/>
            <person name="Jetten M.S.M."/>
            <person name="Mascher T."/>
            <person name="Medema M.H."/>
            <person name="Devos D.P."/>
            <person name="Kaster A.-K."/>
            <person name="Ovreas L."/>
            <person name="Rohde M."/>
            <person name="Galperin M.Y."/>
            <person name="Jogler C."/>
        </authorList>
    </citation>
    <scope>NUCLEOTIDE SEQUENCE [LARGE SCALE GENOMIC DNA]</scope>
    <source>
        <strain evidence="1 2">Pan216</strain>
    </source>
</reference>
<dbReference type="OrthoDB" id="8432819at2"/>
<dbReference type="Proteomes" id="UP000317093">
    <property type="component" value="Chromosome"/>
</dbReference>
<dbReference type="EMBL" id="CP036279">
    <property type="protein sequence ID" value="QDU61905.1"/>
    <property type="molecule type" value="Genomic_DNA"/>
</dbReference>
<sequence>MYFKVATLRHSSVLYVDRQGQPTGAQARHDYQPIDVDFTLENISKTERQFRDILHEFGALSGMSKEDIDGLFKGDGFRRLVLAGGGVPRDCLSSFLEVVDNVSANDGRIGKDDVRSHSLETFERRIEELKSDCEAQEQDALLSGIYLVKSFCMDRKHAAFLVSEKLLRDNDEVRELLYRLLDYRIIHQVASALPHKHREGTYRAFMIDIGCYASMRKLQGKFTEIDLWSTKARDKLRSVPILAFEEIRNRASNIPDNPEEKLLLEAKDSL</sequence>
<keyword evidence="2" id="KW-1185">Reference proteome</keyword>